<comment type="caution">
    <text evidence="3">The sequence shown here is derived from an EMBL/GenBank/DDBJ whole genome shotgun (WGS) entry which is preliminary data.</text>
</comment>
<reference evidence="3 4" key="1">
    <citation type="submission" date="2022-06" db="EMBL/GenBank/DDBJ databases">
        <title>Endosaccharibacter gen. nov., sp. nov., endophytic bacteria isolated from sugarcane.</title>
        <authorList>
            <person name="Pitiwittayakul N."/>
            <person name="Yukphan P."/>
            <person name="Charoenyingcharoen P."/>
            <person name="Tanasupawat S."/>
        </authorList>
    </citation>
    <scope>NUCLEOTIDE SEQUENCE [LARGE SCALE GENOMIC DNA]</scope>
    <source>
        <strain evidence="3 4">KSS8</strain>
    </source>
</reference>
<name>A0ABT1WBW9_9PROT</name>
<sequence>MKFGTLFSYWNTEWNCDAAGYARLIEKVAAIGFDLLEISADHVHRMSEEELVRLREHAAAHRIGFTINSGPAKEFDLASVEAATRQNGIAYFETILQKMVVLGADSLAGAIYSYWPADFVSTDKEGAWERSIAALKLVAKTAERLGITISLEVLNRNETYILTTSAEAVEYCRRIDSPSMKILLDTYHMNIEEDDLLEAIRTAGPLLGHFHVGENNRKLPGMNNSIDWKRVAEGLHEIGYDGNVVMEPFLLAGGAVGHSIRVWRDLSDGADTAGMDQHITRSLQFLRAEFAAR</sequence>
<evidence type="ECO:0000313" key="4">
    <source>
        <dbReference type="Proteomes" id="UP001524587"/>
    </source>
</evidence>
<evidence type="ECO:0000256" key="1">
    <source>
        <dbReference type="ARBA" id="ARBA00023235"/>
    </source>
</evidence>
<proteinExistence type="predicted"/>
<dbReference type="InterPro" id="IPR013022">
    <property type="entry name" value="Xyl_isomerase-like_TIM-brl"/>
</dbReference>
<dbReference type="EMBL" id="JAMSKV010000014">
    <property type="protein sequence ID" value="MCQ8279616.1"/>
    <property type="molecule type" value="Genomic_DNA"/>
</dbReference>
<feature type="domain" description="Xylose isomerase-like TIM barrel" evidence="2">
    <location>
        <begin position="25"/>
        <end position="264"/>
    </location>
</feature>
<dbReference type="Pfam" id="PF01261">
    <property type="entry name" value="AP_endonuc_2"/>
    <property type="match status" value="1"/>
</dbReference>
<dbReference type="PANTHER" id="PTHR43489">
    <property type="entry name" value="ISOMERASE"/>
    <property type="match status" value="1"/>
</dbReference>
<dbReference type="InterPro" id="IPR050417">
    <property type="entry name" value="Sugar_Epim/Isomerase"/>
</dbReference>
<keyword evidence="4" id="KW-1185">Reference proteome</keyword>
<organism evidence="3 4">
    <name type="scientific">Endosaccharibacter trunci</name>
    <dbReference type="NCBI Taxonomy" id="2812733"/>
    <lineage>
        <taxon>Bacteria</taxon>
        <taxon>Pseudomonadati</taxon>
        <taxon>Pseudomonadota</taxon>
        <taxon>Alphaproteobacteria</taxon>
        <taxon>Acetobacterales</taxon>
        <taxon>Acetobacteraceae</taxon>
        <taxon>Endosaccharibacter</taxon>
    </lineage>
</organism>
<dbReference type="SUPFAM" id="SSF51658">
    <property type="entry name" value="Xylose isomerase-like"/>
    <property type="match status" value="1"/>
</dbReference>
<accession>A0ABT1WBW9</accession>
<gene>
    <name evidence="3" type="ORF">NFI95_14320</name>
</gene>
<evidence type="ECO:0000259" key="2">
    <source>
        <dbReference type="Pfam" id="PF01261"/>
    </source>
</evidence>
<dbReference type="Gene3D" id="3.20.20.150">
    <property type="entry name" value="Divalent-metal-dependent TIM barrel enzymes"/>
    <property type="match status" value="1"/>
</dbReference>
<protein>
    <submittedName>
        <fullName evidence="3">Sugar phosphate isomerase/epimerase</fullName>
    </submittedName>
</protein>
<evidence type="ECO:0000313" key="3">
    <source>
        <dbReference type="EMBL" id="MCQ8279616.1"/>
    </source>
</evidence>
<dbReference type="Proteomes" id="UP001524587">
    <property type="component" value="Unassembled WGS sequence"/>
</dbReference>
<keyword evidence="1 3" id="KW-0413">Isomerase</keyword>
<dbReference type="GO" id="GO:0016853">
    <property type="term" value="F:isomerase activity"/>
    <property type="evidence" value="ECO:0007669"/>
    <property type="project" value="UniProtKB-KW"/>
</dbReference>
<dbReference type="PANTHER" id="PTHR43489:SF7">
    <property type="entry name" value="3-DEHYDRO-D-GULOSIDE 4-EPIMERASE-RELATED"/>
    <property type="match status" value="1"/>
</dbReference>
<dbReference type="InterPro" id="IPR036237">
    <property type="entry name" value="Xyl_isomerase-like_sf"/>
</dbReference>
<dbReference type="RefSeq" id="WP_422865105.1">
    <property type="nucleotide sequence ID" value="NZ_JAMSKV010000014.1"/>
</dbReference>